<organism evidence="3 4">
    <name type="scientific">Actinoplanes sandaracinus</name>
    <dbReference type="NCBI Taxonomy" id="3045177"/>
    <lineage>
        <taxon>Bacteria</taxon>
        <taxon>Bacillati</taxon>
        <taxon>Actinomycetota</taxon>
        <taxon>Actinomycetes</taxon>
        <taxon>Micromonosporales</taxon>
        <taxon>Micromonosporaceae</taxon>
        <taxon>Actinoplanes</taxon>
    </lineage>
</organism>
<dbReference type="Gene3D" id="3.30.420.10">
    <property type="entry name" value="Ribonuclease H-like superfamily/Ribonuclease H"/>
    <property type="match status" value="1"/>
</dbReference>
<dbReference type="EMBL" id="JASCTH010000036">
    <property type="protein sequence ID" value="MDI6104671.1"/>
    <property type="molecule type" value="Genomic_DNA"/>
</dbReference>
<name>A0ABT6WY50_9ACTN</name>
<gene>
    <name evidence="3" type="ORF">QLQ12_39375</name>
</gene>
<sequence>MYRVGWSAQVSTHRAVERERRSFTERDYIGLIDAAQQQLDGPIVLIWDILSIHVSVAMREMIDARDWPHVVRLPAYAPDLNPVEMLWSHLKRGIGNLAVRGVDHGLRRIPAASRRRGSGAGRPGWPDAAIAGGRARLGRLRFRRRGSVSRSRLSGSRSDPRSSPR</sequence>
<accession>A0ABT6WY50</accession>
<proteinExistence type="predicted"/>
<keyword evidence="4" id="KW-1185">Reference proteome</keyword>
<dbReference type="InterPro" id="IPR038717">
    <property type="entry name" value="Tc1-like_DDE_dom"/>
</dbReference>
<feature type="compositionally biased region" description="Low complexity" evidence="1">
    <location>
        <begin position="148"/>
        <end position="157"/>
    </location>
</feature>
<evidence type="ECO:0000256" key="1">
    <source>
        <dbReference type="SAM" id="MobiDB-lite"/>
    </source>
</evidence>
<dbReference type="InterPro" id="IPR036397">
    <property type="entry name" value="RNaseH_sf"/>
</dbReference>
<protein>
    <submittedName>
        <fullName evidence="3">Transposase</fullName>
    </submittedName>
</protein>
<evidence type="ECO:0000313" key="4">
    <source>
        <dbReference type="Proteomes" id="UP001241758"/>
    </source>
</evidence>
<feature type="domain" description="Tc1-like transposase DDE" evidence="2">
    <location>
        <begin position="13"/>
        <end position="94"/>
    </location>
</feature>
<feature type="region of interest" description="Disordered" evidence="1">
    <location>
        <begin position="110"/>
        <end position="130"/>
    </location>
</feature>
<reference evidence="3 4" key="1">
    <citation type="submission" date="2023-05" db="EMBL/GenBank/DDBJ databases">
        <title>Actinoplanes sp. NEAU-A12 genome sequencing.</title>
        <authorList>
            <person name="Wang Z.-S."/>
        </authorList>
    </citation>
    <scope>NUCLEOTIDE SEQUENCE [LARGE SCALE GENOMIC DNA]</scope>
    <source>
        <strain evidence="3 4">NEAU-A12</strain>
    </source>
</reference>
<comment type="caution">
    <text evidence="3">The sequence shown here is derived from an EMBL/GenBank/DDBJ whole genome shotgun (WGS) entry which is preliminary data.</text>
</comment>
<evidence type="ECO:0000259" key="2">
    <source>
        <dbReference type="Pfam" id="PF13358"/>
    </source>
</evidence>
<dbReference type="Proteomes" id="UP001241758">
    <property type="component" value="Unassembled WGS sequence"/>
</dbReference>
<feature type="region of interest" description="Disordered" evidence="1">
    <location>
        <begin position="142"/>
        <end position="165"/>
    </location>
</feature>
<dbReference type="Pfam" id="PF13358">
    <property type="entry name" value="DDE_3"/>
    <property type="match status" value="1"/>
</dbReference>
<dbReference type="RefSeq" id="WP_282766081.1">
    <property type="nucleotide sequence ID" value="NZ_JASCTH010000036.1"/>
</dbReference>
<evidence type="ECO:0000313" key="3">
    <source>
        <dbReference type="EMBL" id="MDI6104671.1"/>
    </source>
</evidence>